<dbReference type="InterPro" id="IPR045598">
    <property type="entry name" value="DUF6457"/>
</dbReference>
<keyword evidence="5" id="KW-0548">Nucleotidyltransferase</keyword>
<evidence type="ECO:0000259" key="3">
    <source>
        <dbReference type="Pfam" id="PF12804"/>
    </source>
</evidence>
<evidence type="ECO:0000313" key="6">
    <source>
        <dbReference type="Proteomes" id="UP000291933"/>
    </source>
</evidence>
<dbReference type="AlphaFoldDB" id="A0A4Q9KK94"/>
<proteinExistence type="predicted"/>
<keyword evidence="1 5" id="KW-0808">Transferase</keyword>
<gene>
    <name evidence="5" type="ORF">ET996_12485</name>
</gene>
<dbReference type="PANTHER" id="PTHR19136">
    <property type="entry name" value="MOLYBDENUM COFACTOR GUANYLYLTRANSFERASE"/>
    <property type="match status" value="1"/>
</dbReference>
<sequence length="327" mass="33967">MSDRHDPEGPLAAGRAPLHRTQTDSLTESPVDVVSGGERGSSLGHGASALKYDAIILAGGRGSRLGGVSKADLVVGGVRLLDRVIAAVPDAATVVVVGRVDVPDGVRLTLETPAGSGPAAGLVAGLDAIPEPAPWTLVLACDLPDAPAAVAALRAAASEGGSAYALRGRDQHPQWLLGLYDSAALRRAAAAYGDPRNRSVRGMLGPLEPELVAADDASGDDLDTWADHARWNAHLRRRNAMRQPEDRDTWAPFVERACAALGVDPALVDMEAVLDMTREIAHAGARPMAPVSAYILGIAVGRGGDPEYLRRVLEDAANAAPTPQEDV</sequence>
<dbReference type="GO" id="GO:0016779">
    <property type="term" value="F:nucleotidyltransferase activity"/>
    <property type="evidence" value="ECO:0007669"/>
    <property type="project" value="UniProtKB-KW"/>
</dbReference>
<reference evidence="5 6" key="1">
    <citation type="submission" date="2019-01" db="EMBL/GenBank/DDBJ databases">
        <title>Lactibacter flavus gen. nov., sp. nov., a novel bacterium of the family Propionibacteriaceae isolated from raw milk and dairy products.</title>
        <authorList>
            <person name="Huptas C."/>
            <person name="Wenning M."/>
            <person name="Breitenwieser F."/>
            <person name="Doll E."/>
            <person name="Von Neubeck M."/>
            <person name="Busse H.-J."/>
            <person name="Scherer S."/>
        </authorList>
    </citation>
    <scope>NUCLEOTIDE SEQUENCE [LARGE SCALE GENOMIC DNA]</scope>
    <source>
        <strain evidence="6">DSM 22130 / JCM 15804 / WR061</strain>
    </source>
</reference>
<dbReference type="Gene3D" id="3.90.550.10">
    <property type="entry name" value="Spore Coat Polysaccharide Biosynthesis Protein SpsA, Chain A"/>
    <property type="match status" value="1"/>
</dbReference>
<feature type="region of interest" description="Disordered" evidence="2">
    <location>
        <begin position="1"/>
        <end position="40"/>
    </location>
</feature>
<accession>A0A4Q9KK94</accession>
<dbReference type="Proteomes" id="UP000291933">
    <property type="component" value="Unassembled WGS sequence"/>
</dbReference>
<evidence type="ECO:0000259" key="4">
    <source>
        <dbReference type="Pfam" id="PF20058"/>
    </source>
</evidence>
<feature type="domain" description="MobA-like NTP transferase" evidence="3">
    <location>
        <begin position="54"/>
        <end position="201"/>
    </location>
</feature>
<evidence type="ECO:0000256" key="1">
    <source>
        <dbReference type="ARBA" id="ARBA00022679"/>
    </source>
</evidence>
<dbReference type="RefSeq" id="WP_131172895.1">
    <property type="nucleotide sequence ID" value="NZ_FXTL01000020.1"/>
</dbReference>
<dbReference type="SUPFAM" id="SSF53448">
    <property type="entry name" value="Nucleotide-diphospho-sugar transferases"/>
    <property type="match status" value="1"/>
</dbReference>
<dbReference type="InterPro" id="IPR029044">
    <property type="entry name" value="Nucleotide-diphossugar_trans"/>
</dbReference>
<evidence type="ECO:0000256" key="2">
    <source>
        <dbReference type="SAM" id="MobiDB-lite"/>
    </source>
</evidence>
<feature type="domain" description="DUF6457" evidence="4">
    <location>
        <begin position="247"/>
        <end position="320"/>
    </location>
</feature>
<dbReference type="PANTHER" id="PTHR19136:SF81">
    <property type="entry name" value="MOLYBDENUM COFACTOR GUANYLYLTRANSFERASE"/>
    <property type="match status" value="1"/>
</dbReference>
<organism evidence="5 6">
    <name type="scientific">Propioniciclava tarda</name>
    <dbReference type="NCBI Taxonomy" id="433330"/>
    <lineage>
        <taxon>Bacteria</taxon>
        <taxon>Bacillati</taxon>
        <taxon>Actinomycetota</taxon>
        <taxon>Actinomycetes</taxon>
        <taxon>Propionibacteriales</taxon>
        <taxon>Propionibacteriaceae</taxon>
        <taxon>Propioniciclava</taxon>
    </lineage>
</organism>
<dbReference type="Pfam" id="PF12804">
    <property type="entry name" value="NTP_transf_3"/>
    <property type="match status" value="1"/>
</dbReference>
<comment type="caution">
    <text evidence="5">The sequence shown here is derived from an EMBL/GenBank/DDBJ whole genome shotgun (WGS) entry which is preliminary data.</text>
</comment>
<dbReference type="OrthoDB" id="4408226at2"/>
<evidence type="ECO:0000313" key="5">
    <source>
        <dbReference type="EMBL" id="TBT93056.1"/>
    </source>
</evidence>
<keyword evidence="6" id="KW-1185">Reference proteome</keyword>
<protein>
    <submittedName>
        <fullName evidence="5">Molybdenum cofactor guanylyltransferase</fullName>
    </submittedName>
</protein>
<dbReference type="InterPro" id="IPR025877">
    <property type="entry name" value="MobA-like_NTP_Trfase"/>
</dbReference>
<name>A0A4Q9KK94_PROTD</name>
<dbReference type="Pfam" id="PF20058">
    <property type="entry name" value="DUF6457"/>
    <property type="match status" value="1"/>
</dbReference>
<dbReference type="EMBL" id="SDMR01000019">
    <property type="protein sequence ID" value="TBT93056.1"/>
    <property type="molecule type" value="Genomic_DNA"/>
</dbReference>